<dbReference type="EMBL" id="CABVLY010000028">
    <property type="protein sequence ID" value="VVU52935.1"/>
    <property type="molecule type" value="Genomic_DNA"/>
</dbReference>
<evidence type="ECO:0000256" key="1">
    <source>
        <dbReference type="SAM" id="MobiDB-lite"/>
    </source>
</evidence>
<evidence type="ECO:0000313" key="3">
    <source>
        <dbReference type="EMBL" id="VVU52935.1"/>
    </source>
</evidence>
<dbReference type="GeneID" id="56503745"/>
<organism evidence="3 4">
    <name type="scientific">Burkholderia anthina</name>
    <dbReference type="NCBI Taxonomy" id="179879"/>
    <lineage>
        <taxon>Bacteria</taxon>
        <taxon>Pseudomonadati</taxon>
        <taxon>Pseudomonadota</taxon>
        <taxon>Betaproteobacteria</taxon>
        <taxon>Burkholderiales</taxon>
        <taxon>Burkholderiaceae</taxon>
        <taxon>Burkholderia</taxon>
        <taxon>Burkholderia cepacia complex</taxon>
    </lineage>
</organism>
<dbReference type="RefSeq" id="WP_174928064.1">
    <property type="nucleotide sequence ID" value="NZ_CABVLY010000028.1"/>
</dbReference>
<keyword evidence="2" id="KW-1133">Transmembrane helix</keyword>
<evidence type="ECO:0000313" key="4">
    <source>
        <dbReference type="Proteomes" id="UP000494201"/>
    </source>
</evidence>
<feature type="region of interest" description="Disordered" evidence="1">
    <location>
        <begin position="61"/>
        <end position="83"/>
    </location>
</feature>
<accession>A0A6P2GIJ5</accession>
<keyword evidence="2" id="KW-0812">Transmembrane</keyword>
<reference evidence="3 4" key="1">
    <citation type="submission" date="2019-09" db="EMBL/GenBank/DDBJ databases">
        <authorList>
            <person name="Depoorter E."/>
        </authorList>
    </citation>
    <scope>NUCLEOTIDE SEQUENCE [LARGE SCALE GENOMIC DNA]</scope>
    <source>
        <strain evidence="3">LMG 20980</strain>
    </source>
</reference>
<dbReference type="AlphaFoldDB" id="A0A6P2GIJ5"/>
<feature type="transmembrane region" description="Helical" evidence="2">
    <location>
        <begin position="20"/>
        <end position="41"/>
    </location>
</feature>
<proteinExistence type="predicted"/>
<sequence>MASHDGKTSGRRTNTLRVTGALSCANAVGMLNSAAVTVAALDTMMRMSEPVSRAGGWVGGSLGVPSNAHPVGDRRVVDGGGKK</sequence>
<name>A0A6P2GIJ5_9BURK</name>
<dbReference type="Proteomes" id="UP000494201">
    <property type="component" value="Unassembled WGS sequence"/>
</dbReference>
<evidence type="ECO:0000256" key="2">
    <source>
        <dbReference type="SAM" id="Phobius"/>
    </source>
</evidence>
<gene>
    <name evidence="3" type="ORF">BAN20980_05674</name>
</gene>
<protein>
    <submittedName>
        <fullName evidence="3">Uncharacterized protein</fullName>
    </submittedName>
</protein>
<keyword evidence="2" id="KW-0472">Membrane</keyword>
<feature type="compositionally biased region" description="Basic and acidic residues" evidence="1">
    <location>
        <begin position="71"/>
        <end position="83"/>
    </location>
</feature>